<evidence type="ECO:0000256" key="6">
    <source>
        <dbReference type="ARBA" id="ARBA00023274"/>
    </source>
</evidence>
<evidence type="ECO:0000313" key="11">
    <source>
        <dbReference type="Proteomes" id="UP000094527"/>
    </source>
</evidence>
<keyword evidence="4 10" id="KW-0689">Ribosomal protein</keyword>
<dbReference type="PANTHER" id="PTHR21035:SF2">
    <property type="entry name" value="SMALL RIBOSOMAL SUBUNIT PROTEIN MS26"/>
    <property type="match status" value="1"/>
</dbReference>
<evidence type="ECO:0000256" key="8">
    <source>
        <dbReference type="ARBA" id="ARBA00035344"/>
    </source>
</evidence>
<dbReference type="InterPro" id="IPR026140">
    <property type="entry name" value="Ribosomal_mS26"/>
</dbReference>
<evidence type="ECO:0000256" key="1">
    <source>
        <dbReference type="ARBA" id="ARBA00004173"/>
    </source>
</evidence>
<keyword evidence="3" id="KW-0809">Transit peptide</keyword>
<evidence type="ECO:0000313" key="10">
    <source>
        <dbReference type="EMBL" id="ODN03935.1"/>
    </source>
</evidence>
<evidence type="ECO:0000256" key="7">
    <source>
        <dbReference type="ARBA" id="ARBA00035138"/>
    </source>
</evidence>
<sequence length="228" mass="26645">MFPLVESSLGRIILSNKGFRLRSCVEYQSVRNHKKPIWVPIAKSKMYKNIVDIPPPKMEFEEMTALQESYTLYNRSLWKFQDGITRELEAQQQKEAIQVSEDVELERIFKMNDVENENVRKNREESLLKEWEEVEKEILQMRKQKEEEELQTLEKTEEFLESEMKRLEGAIKPEDVDELIEKALGAVWDYNFAIDKTGRISQGRHNSVAVADISIPAEPLVTPVEGTK</sequence>
<comment type="similarity">
    <text evidence="2">Belongs to the mitochondrion-specific ribosomal protein mS26 family.</text>
</comment>
<dbReference type="GO" id="GO:0005763">
    <property type="term" value="C:mitochondrial small ribosomal subunit"/>
    <property type="evidence" value="ECO:0007669"/>
    <property type="project" value="InterPro"/>
</dbReference>
<dbReference type="EMBL" id="LJIJ01000059">
    <property type="protein sequence ID" value="ODN03935.1"/>
    <property type="molecule type" value="Genomic_DNA"/>
</dbReference>
<dbReference type="OMA" id="CENMTST"/>
<keyword evidence="9" id="KW-0175">Coiled coil</keyword>
<name>A0A1D2NFS1_ORCCI</name>
<protein>
    <recommendedName>
        <fullName evidence="7">Small ribosomal subunit protein mS26</fullName>
    </recommendedName>
    <alternativeName>
        <fullName evidence="8">28S ribosomal protein S26, mitochondrial</fullName>
    </alternativeName>
</protein>
<evidence type="ECO:0000256" key="2">
    <source>
        <dbReference type="ARBA" id="ARBA00009672"/>
    </source>
</evidence>
<keyword evidence="11" id="KW-1185">Reference proteome</keyword>
<dbReference type="Pfam" id="PF14943">
    <property type="entry name" value="MRP-S26"/>
    <property type="match status" value="1"/>
</dbReference>
<reference evidence="10 11" key="1">
    <citation type="journal article" date="2016" name="Genome Biol. Evol.">
        <title>Gene Family Evolution Reflects Adaptation to Soil Environmental Stressors in the Genome of the Collembolan Orchesella cincta.</title>
        <authorList>
            <person name="Faddeeva-Vakhrusheva A."/>
            <person name="Derks M.F."/>
            <person name="Anvar S.Y."/>
            <person name="Agamennone V."/>
            <person name="Suring W."/>
            <person name="Smit S."/>
            <person name="van Straalen N.M."/>
            <person name="Roelofs D."/>
        </authorList>
    </citation>
    <scope>NUCLEOTIDE SEQUENCE [LARGE SCALE GENOMIC DNA]</scope>
    <source>
        <tissue evidence="10">Mixed pool</tissue>
    </source>
</reference>
<evidence type="ECO:0000256" key="4">
    <source>
        <dbReference type="ARBA" id="ARBA00022980"/>
    </source>
</evidence>
<evidence type="ECO:0000256" key="9">
    <source>
        <dbReference type="SAM" id="Coils"/>
    </source>
</evidence>
<keyword evidence="5" id="KW-0496">Mitochondrion</keyword>
<dbReference type="Proteomes" id="UP000094527">
    <property type="component" value="Unassembled WGS sequence"/>
</dbReference>
<keyword evidence="6" id="KW-0687">Ribonucleoprotein</keyword>
<dbReference type="STRING" id="48709.A0A1D2NFS1"/>
<accession>A0A1D2NFS1</accession>
<organism evidence="10 11">
    <name type="scientific">Orchesella cincta</name>
    <name type="common">Springtail</name>
    <name type="synonym">Podura cincta</name>
    <dbReference type="NCBI Taxonomy" id="48709"/>
    <lineage>
        <taxon>Eukaryota</taxon>
        <taxon>Metazoa</taxon>
        <taxon>Ecdysozoa</taxon>
        <taxon>Arthropoda</taxon>
        <taxon>Hexapoda</taxon>
        <taxon>Collembola</taxon>
        <taxon>Entomobryomorpha</taxon>
        <taxon>Entomobryoidea</taxon>
        <taxon>Orchesellidae</taxon>
        <taxon>Orchesellinae</taxon>
        <taxon>Orchesella</taxon>
    </lineage>
</organism>
<evidence type="ECO:0000256" key="5">
    <source>
        <dbReference type="ARBA" id="ARBA00023128"/>
    </source>
</evidence>
<dbReference type="PANTHER" id="PTHR21035">
    <property type="entry name" value="28S RIBOSOMAL PROTEIN S26, MITOCHONDRIAL"/>
    <property type="match status" value="1"/>
</dbReference>
<dbReference type="OrthoDB" id="5988811at2759"/>
<evidence type="ECO:0000256" key="3">
    <source>
        <dbReference type="ARBA" id="ARBA00022946"/>
    </source>
</evidence>
<comment type="caution">
    <text evidence="10">The sequence shown here is derived from an EMBL/GenBank/DDBJ whole genome shotgun (WGS) entry which is preliminary data.</text>
</comment>
<comment type="subcellular location">
    <subcellularLocation>
        <location evidence="1">Mitochondrion</location>
    </subcellularLocation>
</comment>
<gene>
    <name evidence="10" type="ORF">Ocin01_02737</name>
</gene>
<proteinExistence type="inferred from homology"/>
<feature type="coiled-coil region" evidence="9">
    <location>
        <begin position="114"/>
        <end position="170"/>
    </location>
</feature>
<dbReference type="AlphaFoldDB" id="A0A1D2NFS1"/>